<name>A0A161HJ88_9ASCO</name>
<proteinExistence type="predicted"/>
<organism evidence="2 3">
    <name type="scientific">Sugiyamaella lignohabitans</name>
    <dbReference type="NCBI Taxonomy" id="796027"/>
    <lineage>
        <taxon>Eukaryota</taxon>
        <taxon>Fungi</taxon>
        <taxon>Dikarya</taxon>
        <taxon>Ascomycota</taxon>
        <taxon>Saccharomycotina</taxon>
        <taxon>Dipodascomycetes</taxon>
        <taxon>Dipodascales</taxon>
        <taxon>Trichomonascaceae</taxon>
        <taxon>Sugiyamaella</taxon>
    </lineage>
</organism>
<dbReference type="PANTHER" id="PTHR38248">
    <property type="entry name" value="FUNK1 6"/>
    <property type="match status" value="1"/>
</dbReference>
<dbReference type="AlphaFoldDB" id="A0A161HJ88"/>
<dbReference type="EMBL" id="CP014501">
    <property type="protein sequence ID" value="ANB12747.1"/>
    <property type="molecule type" value="Genomic_DNA"/>
</dbReference>
<evidence type="ECO:0000313" key="2">
    <source>
        <dbReference type="EMBL" id="ANB12747.1"/>
    </source>
</evidence>
<evidence type="ECO:0000313" key="3">
    <source>
        <dbReference type="Proteomes" id="UP000189580"/>
    </source>
</evidence>
<dbReference type="PANTHER" id="PTHR38248:SF2">
    <property type="entry name" value="FUNK1 11"/>
    <property type="match status" value="1"/>
</dbReference>
<evidence type="ECO:0000259" key="1">
    <source>
        <dbReference type="Pfam" id="PF17667"/>
    </source>
</evidence>
<dbReference type="Proteomes" id="UP000189580">
    <property type="component" value="Chromosome a"/>
</dbReference>
<gene>
    <name evidence="2" type="ORF">AWJ20_1015</name>
</gene>
<accession>A0A161HJ88</accession>
<dbReference type="KEGG" id="slb:AWJ20_1015"/>
<keyword evidence="3" id="KW-1185">Reference proteome</keyword>
<dbReference type="OrthoDB" id="5380018at2759"/>
<dbReference type="RefSeq" id="XP_018735224.1">
    <property type="nucleotide sequence ID" value="XM_018877864.1"/>
</dbReference>
<dbReference type="GeneID" id="30032771"/>
<feature type="domain" description="Fungal-type protein kinase" evidence="1">
    <location>
        <begin position="103"/>
        <end position="206"/>
    </location>
</feature>
<sequence length="214" mass="24877">MSTTIYQEYPDADKGVLEIYKNIEGVQKKFFPQNIDELVSAVVNELSSDKFYDLDECQWNVEVESDDAVERVEYVIGKILHLVQQVDPPPRGKLLYCGTASPEIMVPIIIESKSSDDLKVWRKLSHIVRYVINSQDSRRYVQALTVCGTKARLWIYDRSGAFSSKPFDIDKDWLRFVEVILGYYMMTDSELGFDSTIYYDEQTRQRYVKLPVIN</sequence>
<protein>
    <recommendedName>
        <fullName evidence="1">Fungal-type protein kinase domain-containing protein</fullName>
    </recommendedName>
</protein>
<dbReference type="Pfam" id="PF17667">
    <property type="entry name" value="Pkinase_fungal"/>
    <property type="match status" value="1"/>
</dbReference>
<dbReference type="InterPro" id="IPR040976">
    <property type="entry name" value="Pkinase_fungal"/>
</dbReference>
<reference evidence="2 3" key="1">
    <citation type="submission" date="2016-02" db="EMBL/GenBank/DDBJ databases">
        <title>Complete genome sequence and transcriptome regulation of the pentose utilising yeast Sugiyamaella lignohabitans.</title>
        <authorList>
            <person name="Bellasio M."/>
            <person name="Peymann A."/>
            <person name="Valli M."/>
            <person name="Sipitzky M."/>
            <person name="Graf A."/>
            <person name="Sauer M."/>
            <person name="Marx H."/>
            <person name="Mattanovich D."/>
        </authorList>
    </citation>
    <scope>NUCLEOTIDE SEQUENCE [LARGE SCALE GENOMIC DNA]</scope>
    <source>
        <strain evidence="2 3">CBS 10342</strain>
    </source>
</reference>